<evidence type="ECO:0000256" key="2">
    <source>
        <dbReference type="SAM" id="MobiDB-lite"/>
    </source>
</evidence>
<feature type="compositionally biased region" description="Polar residues" evidence="2">
    <location>
        <begin position="233"/>
        <end position="246"/>
    </location>
</feature>
<dbReference type="GO" id="GO:0004190">
    <property type="term" value="F:aspartic-type endopeptidase activity"/>
    <property type="evidence" value="ECO:0007669"/>
    <property type="project" value="UniProtKB-KW"/>
</dbReference>
<dbReference type="Pfam" id="PF22936">
    <property type="entry name" value="Pol_BBD"/>
    <property type="match status" value="1"/>
</dbReference>
<feature type="compositionally biased region" description="Polar residues" evidence="2">
    <location>
        <begin position="607"/>
        <end position="616"/>
    </location>
</feature>
<proteinExistence type="predicted"/>
<dbReference type="Pfam" id="PF07727">
    <property type="entry name" value="RVT_2"/>
    <property type="match status" value="1"/>
</dbReference>
<dbReference type="CDD" id="cd09272">
    <property type="entry name" value="RNase_HI_RT_Ty1"/>
    <property type="match status" value="1"/>
</dbReference>
<evidence type="ECO:0008006" key="6">
    <source>
        <dbReference type="Google" id="ProtNLM"/>
    </source>
</evidence>
<feature type="compositionally biased region" description="Polar residues" evidence="2">
    <location>
        <begin position="681"/>
        <end position="693"/>
    </location>
</feature>
<dbReference type="AlphaFoldDB" id="A0A2N9HAK4"/>
<dbReference type="Pfam" id="PF14223">
    <property type="entry name" value="Retrotran_gag_2"/>
    <property type="match status" value="1"/>
</dbReference>
<feature type="domain" description="Retrovirus-related Pol polyprotein from transposon TNT 1-94-like beta-barrel" evidence="4">
    <location>
        <begin position="351"/>
        <end position="427"/>
    </location>
</feature>
<feature type="compositionally biased region" description="Low complexity" evidence="2">
    <location>
        <begin position="633"/>
        <end position="646"/>
    </location>
</feature>
<keyword evidence="1" id="KW-0378">Hydrolase</keyword>
<feature type="compositionally biased region" description="Pro residues" evidence="2">
    <location>
        <begin position="591"/>
        <end position="602"/>
    </location>
</feature>
<dbReference type="InterPro" id="IPR013103">
    <property type="entry name" value="RVT_2"/>
</dbReference>
<evidence type="ECO:0000256" key="1">
    <source>
        <dbReference type="ARBA" id="ARBA00022750"/>
    </source>
</evidence>
<protein>
    <recommendedName>
        <fullName evidence="6">Reverse transcriptase Ty1/copia-type domain-containing protein</fullName>
    </recommendedName>
</protein>
<organism evidence="5">
    <name type="scientific">Fagus sylvatica</name>
    <name type="common">Beechnut</name>
    <dbReference type="NCBI Taxonomy" id="28930"/>
    <lineage>
        <taxon>Eukaryota</taxon>
        <taxon>Viridiplantae</taxon>
        <taxon>Streptophyta</taxon>
        <taxon>Embryophyta</taxon>
        <taxon>Tracheophyta</taxon>
        <taxon>Spermatophyta</taxon>
        <taxon>Magnoliopsida</taxon>
        <taxon>eudicotyledons</taxon>
        <taxon>Gunneridae</taxon>
        <taxon>Pentapetalae</taxon>
        <taxon>rosids</taxon>
        <taxon>fabids</taxon>
        <taxon>Fagales</taxon>
        <taxon>Fagaceae</taxon>
        <taxon>Fagus</taxon>
    </lineage>
</organism>
<dbReference type="EMBL" id="OIVN01003459">
    <property type="protein sequence ID" value="SPD11406.1"/>
    <property type="molecule type" value="Genomic_DNA"/>
</dbReference>
<feature type="compositionally biased region" description="Polar residues" evidence="2">
    <location>
        <begin position="282"/>
        <end position="301"/>
    </location>
</feature>
<dbReference type="PANTHER" id="PTHR11439:SF455">
    <property type="entry name" value="RLK (RECEPTOR-LIKE PROTEIN KINASE) 8, PUTATIVE-RELATED"/>
    <property type="match status" value="1"/>
</dbReference>
<evidence type="ECO:0000313" key="5">
    <source>
        <dbReference type="EMBL" id="SPD11406.1"/>
    </source>
</evidence>
<feature type="region of interest" description="Disordered" evidence="2">
    <location>
        <begin position="591"/>
        <end position="646"/>
    </location>
</feature>
<feature type="region of interest" description="Disordered" evidence="2">
    <location>
        <begin position="233"/>
        <end position="301"/>
    </location>
</feature>
<dbReference type="InterPro" id="IPR043502">
    <property type="entry name" value="DNA/RNA_pol_sf"/>
</dbReference>
<dbReference type="SUPFAM" id="SSF56672">
    <property type="entry name" value="DNA/RNA polymerases"/>
    <property type="match status" value="1"/>
</dbReference>
<evidence type="ECO:0000259" key="4">
    <source>
        <dbReference type="Pfam" id="PF22936"/>
    </source>
</evidence>
<feature type="region of interest" description="Disordered" evidence="2">
    <location>
        <begin position="658"/>
        <end position="743"/>
    </location>
</feature>
<keyword evidence="1" id="KW-0645">Protease</keyword>
<feature type="compositionally biased region" description="Low complexity" evidence="2">
    <location>
        <begin position="730"/>
        <end position="741"/>
    </location>
</feature>
<name>A0A2N9HAK4_FAGSY</name>
<feature type="compositionally biased region" description="Pro residues" evidence="2">
    <location>
        <begin position="698"/>
        <end position="707"/>
    </location>
</feature>
<evidence type="ECO:0000259" key="3">
    <source>
        <dbReference type="Pfam" id="PF07727"/>
    </source>
</evidence>
<dbReference type="PANTHER" id="PTHR11439">
    <property type="entry name" value="GAG-POL-RELATED RETROTRANSPOSON"/>
    <property type="match status" value="1"/>
</dbReference>
<gene>
    <name evidence="5" type="ORF">FSB_LOCUS39288</name>
</gene>
<feature type="domain" description="Reverse transcriptase Ty1/copia-type" evidence="3">
    <location>
        <begin position="800"/>
        <end position="1028"/>
    </location>
</feature>
<dbReference type="InterPro" id="IPR054722">
    <property type="entry name" value="PolX-like_BBD"/>
</dbReference>
<accession>A0A2N9HAK4</accession>
<keyword evidence="1" id="KW-0064">Aspartyl protease</keyword>
<reference evidence="5" key="1">
    <citation type="submission" date="2018-02" db="EMBL/GenBank/DDBJ databases">
        <authorList>
            <person name="Cohen D.B."/>
            <person name="Kent A.D."/>
        </authorList>
    </citation>
    <scope>NUCLEOTIDE SEQUENCE</scope>
</reference>
<sequence>MTTAVPNTQTPFFLLSNFSNYVTVKLDHTNYLMWKFQVTGILDAYSLLDHLEDPTPCPSKWLLGQNGIETPEANPLYLQWKTRDKTLFSLLSSTLSPSAISLVMGQTTASGIWKVIINRYTSISRSSIVNLKRELHSIKKNSDSVTQYLHKIKDARDRLVSVGVFIDDEEILHIVLQGLPTEFHSFTSAMLTKNEAVTFEELHTLMKTEEDLLKSAVDNSKDIAHMAMVANTSKNSQPNFNSPSNAQFNGHNGGRGRNQNFGHRGRGNGRFQSYNGRGGSHQGNFSPNSPSTQSWNPNPSSRPTCQICYKPGHTAIDCYQRMNFAYQGRHPPAKLAAMATAAPPAFPQTTWISDTGATDHFTPDLHNLPDNQAYTDNQLVSVGNGHQLPISHIGNSQLRTSSYLFHLRRVLRVPSMKSNLLSVQRFCRDNFCSFYFDAHRFQIQDRLTGKPLYKGTSKDGLYPIHGFSLPSWNSRVSSFSPSSAAFQSSAPHVSNKACLPDACSNVSQTTLWHMRLGHPQSRVLHHILRYLCLDPLTSQVYISRNVVFNESHYPFSSSTSSCPQPPHSSTSSWLSNLLFFHSCQLPSVLGPAPPSSPSPFPRPISSTASPSQNTLPSVLGPAPHSSPSPFPCPTSSTASPSPNTLPSVLGPFPLSLSSPRFPGPVTESIPITQPDSPPTSNPHQTLSSPPSHQTLSSPPSPALPNPTAPVHHTAESSPCLSSLPHPTVPAPHTTSPSPTSVILPNITAPINPLPTLASHPMQTRSKSGINGVQLWPLSSMLFIGNIHGLLFLHVLIKTLLGVRWVYKIKRNTDGSVSRYKARLVAKGFHQQAGVDFDETFSSVVKPPTVRIILSLAAQNQWTLRQLDVSNAFLHGLLKECVFMAQPIGFLDSAQPSHVCQLHKSLYGLKQAPRAWFERFTSHLLTLGFSASVADASLFVLHHGSTTVYLLLYVDDIIITGNNPTAVSDIITQLSAAFELKDLGPLRYFLGLQIEYKKVGLFVHQHKYLTDLLHKFHMTECKAATTPIAPTPSLSTTTTDLLSDPTPYRSLVGALQYATFTRPDIAFAVNRVCQFMHQPSTLHFAAAKRILRYLKGTLDKGVLFQPGPLALTAFTDADWAGDASDRRSTSGIVVFLGNNPITWLSKKQHTVSRSSTEAEYRSLATGAAELAWLRQVLCDLRLYLPSAPLIWCDNTSALALASNPVFHGRTKHIEVDYHYVREKVVCGDLSLQFISTHDQLADIFTKALPSTQFLLLCSKLLVCSTDHQFEGG</sequence>